<dbReference type="OrthoDB" id="5373240at2"/>
<feature type="transmembrane region" description="Helical" evidence="1">
    <location>
        <begin position="264"/>
        <end position="282"/>
    </location>
</feature>
<feature type="transmembrane region" description="Helical" evidence="1">
    <location>
        <begin position="311"/>
        <end position="331"/>
    </location>
</feature>
<sequence>MYTAIYGIFVLLGLFIRERRAELIALLLALGFLLLFMGTRYYVGCDYSGYLSRYDNTPVDADWLYAFENPEPGFNLIMIGVVSSGLDYMWVNLICSAIMVLCWYRFLRHHDHQLMILALLFPIIVMQLGMSGLRQAIAVSMIMAASVPFSEGKKFQTFLWVLLAAQFHTSAYVFLPLGALAGVNVSFGRVTWAALALLPLGLWLLSDRLELYQDRYIEQVYGDQSSGGAVFRYFLMIPATVLFFSKMQTFEKWYPKHFNSLKFWNLAIAALFPLVFLSSFALHRFNYYVMPFSIVTFVLVAQLLFLRRFHFVAVLLPPLFYGIYTIGWQAMSSHFRSCYEPYQSVLF</sequence>
<name>A0A0M3TB50_9SPHN</name>
<dbReference type="PATRIC" id="fig|361183.4.peg.2558"/>
<keyword evidence="1" id="KW-0472">Membrane</keyword>
<gene>
    <name evidence="2" type="ORF">AMC99_02603</name>
</gene>
<dbReference type="AlphaFoldDB" id="A0A0M3TB50"/>
<evidence type="ECO:0000313" key="2">
    <source>
        <dbReference type="EMBL" id="ALE17876.1"/>
    </source>
</evidence>
<dbReference type="Proteomes" id="UP000057938">
    <property type="component" value="Chromosome"/>
</dbReference>
<organism evidence="2 3">
    <name type="scientific">Altererythrobacter epoxidivorans</name>
    <dbReference type="NCBI Taxonomy" id="361183"/>
    <lineage>
        <taxon>Bacteria</taxon>
        <taxon>Pseudomonadati</taxon>
        <taxon>Pseudomonadota</taxon>
        <taxon>Alphaproteobacteria</taxon>
        <taxon>Sphingomonadales</taxon>
        <taxon>Erythrobacteraceae</taxon>
        <taxon>Altererythrobacter</taxon>
    </lineage>
</organism>
<proteinExistence type="predicted"/>
<protein>
    <submittedName>
        <fullName evidence="2">Capsular polysaccharide biosynthesis protein</fullName>
    </submittedName>
</protein>
<dbReference type="Pfam" id="PF14897">
    <property type="entry name" value="EpsG"/>
    <property type="match status" value="1"/>
</dbReference>
<feature type="transmembrane region" description="Helical" evidence="1">
    <location>
        <begin position="157"/>
        <end position="175"/>
    </location>
</feature>
<reference evidence="2 3" key="1">
    <citation type="submission" date="2015-09" db="EMBL/GenBank/DDBJ databases">
        <title>Complete genome sequence of a benzo[a]pyrene-degrading bacterium Altererythrobacter epoxidivorans CGMCC 1.7731T.</title>
        <authorList>
            <person name="Li Z."/>
            <person name="Cheng H."/>
            <person name="Huo Y."/>
            <person name="Xu X."/>
        </authorList>
    </citation>
    <scope>NUCLEOTIDE SEQUENCE [LARGE SCALE GENOMIC DNA]</scope>
    <source>
        <strain evidence="2 3">CGMCC 1.7731</strain>
    </source>
</reference>
<evidence type="ECO:0000256" key="1">
    <source>
        <dbReference type="SAM" id="Phobius"/>
    </source>
</evidence>
<feature type="transmembrane region" description="Helical" evidence="1">
    <location>
        <begin position="187"/>
        <end position="205"/>
    </location>
</feature>
<dbReference type="STRING" id="361183.AMC99_02603"/>
<feature type="transmembrane region" description="Helical" evidence="1">
    <location>
        <begin position="114"/>
        <end position="137"/>
    </location>
</feature>
<accession>A0A0M3TB50</accession>
<feature type="transmembrane region" description="Helical" evidence="1">
    <location>
        <begin position="23"/>
        <end position="43"/>
    </location>
</feature>
<feature type="transmembrane region" description="Helical" evidence="1">
    <location>
        <begin position="88"/>
        <end position="107"/>
    </location>
</feature>
<keyword evidence="3" id="KW-1185">Reference proteome</keyword>
<feature type="transmembrane region" description="Helical" evidence="1">
    <location>
        <begin position="225"/>
        <end position="244"/>
    </location>
</feature>
<dbReference type="RefSeq" id="WP_061927076.1">
    <property type="nucleotide sequence ID" value="NZ_CP012669.1"/>
</dbReference>
<dbReference type="EMBL" id="CP012669">
    <property type="protein sequence ID" value="ALE17876.1"/>
    <property type="molecule type" value="Genomic_DNA"/>
</dbReference>
<dbReference type="InterPro" id="IPR049458">
    <property type="entry name" value="EpsG-like"/>
</dbReference>
<keyword evidence="1" id="KW-0812">Transmembrane</keyword>
<feature type="transmembrane region" description="Helical" evidence="1">
    <location>
        <begin position="288"/>
        <end position="306"/>
    </location>
</feature>
<evidence type="ECO:0000313" key="3">
    <source>
        <dbReference type="Proteomes" id="UP000057938"/>
    </source>
</evidence>
<keyword evidence="1" id="KW-1133">Transmembrane helix</keyword>
<dbReference type="KEGG" id="aep:AMC99_02603"/>